<dbReference type="AlphaFoldDB" id="A0A0R2CQ55"/>
<evidence type="ECO:0000256" key="3">
    <source>
        <dbReference type="ARBA" id="ARBA00022857"/>
    </source>
</evidence>
<evidence type="ECO:0000256" key="1">
    <source>
        <dbReference type="ARBA" id="ARBA00022741"/>
    </source>
</evidence>
<dbReference type="Proteomes" id="UP000051638">
    <property type="component" value="Unassembled WGS sequence"/>
</dbReference>
<dbReference type="PROSITE" id="PS51383">
    <property type="entry name" value="YJEF_C_3"/>
    <property type="match status" value="1"/>
</dbReference>
<dbReference type="HAMAP" id="MF_01965">
    <property type="entry name" value="NADHX_dehydratase"/>
    <property type="match status" value="1"/>
</dbReference>
<keyword evidence="4 6" id="KW-0520">NAD</keyword>
<evidence type="ECO:0000313" key="9">
    <source>
        <dbReference type="Proteomes" id="UP000051638"/>
    </source>
</evidence>
<reference evidence="8 9" key="1">
    <citation type="journal article" date="2015" name="Genome Announc.">
        <title>Expanding the biotechnology potential of lactobacilli through comparative genomics of 213 strains and associated genera.</title>
        <authorList>
            <person name="Sun Z."/>
            <person name="Harris H.M."/>
            <person name="McCann A."/>
            <person name="Guo C."/>
            <person name="Argimon S."/>
            <person name="Zhang W."/>
            <person name="Yang X."/>
            <person name="Jeffery I.B."/>
            <person name="Cooney J.C."/>
            <person name="Kagawa T.F."/>
            <person name="Liu W."/>
            <person name="Song Y."/>
            <person name="Salvetti E."/>
            <person name="Wrobel A."/>
            <person name="Rasinkangas P."/>
            <person name="Parkhill J."/>
            <person name="Rea M.C."/>
            <person name="O'Sullivan O."/>
            <person name="Ritari J."/>
            <person name="Douillard F.P."/>
            <person name="Paul Ross R."/>
            <person name="Yang R."/>
            <person name="Briner A.E."/>
            <person name="Felis G.E."/>
            <person name="de Vos W.M."/>
            <person name="Barrangou R."/>
            <person name="Klaenhammer T.R."/>
            <person name="Caufield P.W."/>
            <person name="Cui Y."/>
            <person name="Zhang H."/>
            <person name="O'Toole P.W."/>
        </authorList>
    </citation>
    <scope>NUCLEOTIDE SEQUENCE [LARGE SCALE GENOMIC DNA]</scope>
    <source>
        <strain evidence="8 9">DSM 20253</strain>
    </source>
</reference>
<dbReference type="NCBIfam" id="TIGR00196">
    <property type="entry name" value="yjeF_cterm"/>
    <property type="match status" value="1"/>
</dbReference>
<accession>A0A0R2CQ55</accession>
<dbReference type="PANTHER" id="PTHR12592:SF0">
    <property type="entry name" value="ATP-DEPENDENT (S)-NAD(P)H-HYDRATE DEHYDRATASE"/>
    <property type="match status" value="1"/>
</dbReference>
<dbReference type="EMBL" id="AYYI01000103">
    <property type="protein sequence ID" value="KRM93026.1"/>
    <property type="molecule type" value="Genomic_DNA"/>
</dbReference>
<comment type="catalytic activity">
    <reaction evidence="6">
        <text>(6S)-NADHX + ADP = AMP + phosphate + NADH + H(+)</text>
        <dbReference type="Rhea" id="RHEA:32223"/>
        <dbReference type="ChEBI" id="CHEBI:15378"/>
        <dbReference type="ChEBI" id="CHEBI:43474"/>
        <dbReference type="ChEBI" id="CHEBI:57945"/>
        <dbReference type="ChEBI" id="CHEBI:64074"/>
        <dbReference type="ChEBI" id="CHEBI:456215"/>
        <dbReference type="ChEBI" id="CHEBI:456216"/>
        <dbReference type="EC" id="4.2.1.136"/>
    </reaction>
</comment>
<dbReference type="CDD" id="cd01171">
    <property type="entry name" value="YXKO-related"/>
    <property type="match status" value="1"/>
</dbReference>
<dbReference type="STRING" id="1423796.FC24_GL000718"/>
<gene>
    <name evidence="6" type="primary">nnrD</name>
    <name evidence="8" type="ORF">FC24_GL000718</name>
</gene>
<keyword evidence="9" id="KW-1185">Reference proteome</keyword>
<dbReference type="GO" id="GO:0052856">
    <property type="term" value="F:NAD(P)HX epimerase activity"/>
    <property type="evidence" value="ECO:0007669"/>
    <property type="project" value="TreeGrafter"/>
</dbReference>
<dbReference type="GO" id="GO:0046496">
    <property type="term" value="P:nicotinamide nucleotide metabolic process"/>
    <property type="evidence" value="ECO:0007669"/>
    <property type="project" value="UniProtKB-UniRule"/>
</dbReference>
<feature type="binding site" evidence="6">
    <location>
        <position position="220"/>
    </location>
    <ligand>
        <name>(6S)-NADPHX</name>
        <dbReference type="ChEBI" id="CHEBI:64076"/>
    </ligand>
</feature>
<keyword evidence="3 6" id="KW-0521">NADP</keyword>
<dbReference type="InterPro" id="IPR029056">
    <property type="entry name" value="Ribokinase-like"/>
</dbReference>
<dbReference type="Pfam" id="PF01256">
    <property type="entry name" value="Carb_kinase"/>
    <property type="match status" value="1"/>
</dbReference>
<comment type="similarity">
    <text evidence="6">Belongs to the NnrD/CARKD family.</text>
</comment>
<evidence type="ECO:0000313" key="8">
    <source>
        <dbReference type="EMBL" id="KRM93026.1"/>
    </source>
</evidence>
<evidence type="ECO:0000256" key="5">
    <source>
        <dbReference type="ARBA" id="ARBA00023239"/>
    </source>
</evidence>
<proteinExistence type="inferred from homology"/>
<keyword evidence="5 6" id="KW-0456">Lyase</keyword>
<evidence type="ECO:0000256" key="4">
    <source>
        <dbReference type="ARBA" id="ARBA00023027"/>
    </source>
</evidence>
<organism evidence="8 9">
    <name type="scientific">Loigolactobacillus rennini DSM 20253</name>
    <dbReference type="NCBI Taxonomy" id="1423796"/>
    <lineage>
        <taxon>Bacteria</taxon>
        <taxon>Bacillati</taxon>
        <taxon>Bacillota</taxon>
        <taxon>Bacilli</taxon>
        <taxon>Lactobacillales</taxon>
        <taxon>Lactobacillaceae</taxon>
        <taxon>Loigolactobacillus</taxon>
    </lineage>
</organism>
<dbReference type="EC" id="4.2.1.136" evidence="6"/>
<dbReference type="GO" id="GO:0052855">
    <property type="term" value="F:ADP-dependent NAD(P)H-hydrate dehydratase activity"/>
    <property type="evidence" value="ECO:0007669"/>
    <property type="project" value="UniProtKB-UniRule"/>
</dbReference>
<comment type="caution">
    <text evidence="8">The sequence shown here is derived from an EMBL/GenBank/DDBJ whole genome shotgun (WGS) entry which is preliminary data.</text>
</comment>
<comment type="function">
    <text evidence="6">Catalyzes the dehydration of the S-form of NAD(P)HX at the expense of ADP, which is converted to AMP. Together with NAD(P)HX epimerase, which catalyzes the epimerization of the S- and R-forms, the enzyme allows the repair of both epimers of NAD(P)HX, a damaged form of NAD(P)H that is a result of enzymatic or heat-dependent hydration.</text>
</comment>
<evidence type="ECO:0000259" key="7">
    <source>
        <dbReference type="PROSITE" id="PS51383"/>
    </source>
</evidence>
<sequence length="280" mass="30157">MLKMQQITEEIVRHVIQPRQQESHKGTFGRVMTIGGNTHFGGAIIMSTSAAVYSGAGLVTCATAPQNFVSLHARLPEAMVVDYQDYAAVAALMPQMDCIVIGPGLGTDATALAVLKFVFSRVQPQQNLIIDGSAITLIATHQLALPHAKLIFTPHQMEWQRLSGIKLPQQTPAQNQRVQQQLGADVIVKAHRTEIYLANSSTVWQNPVGSAAMATGGMGDCLTGILAGFLAQFTQNRGQSILAAIYSHSKISDNLAKQQYVTLPTQIITALPHFMAQMAG</sequence>
<protein>
    <recommendedName>
        <fullName evidence="6">ADP-dependent (S)-NAD(P)H-hydrate dehydratase</fullName>
        <ecNumber evidence="6">4.2.1.136</ecNumber>
    </recommendedName>
    <alternativeName>
        <fullName evidence="6">ADP-dependent NAD(P)HX dehydratase</fullName>
    </alternativeName>
</protein>
<dbReference type="PATRIC" id="fig|1423796.3.peg.736"/>
<dbReference type="GO" id="GO:0005524">
    <property type="term" value="F:ATP binding"/>
    <property type="evidence" value="ECO:0007669"/>
    <property type="project" value="UniProtKB-KW"/>
</dbReference>
<comment type="subunit">
    <text evidence="6">Homotetramer.</text>
</comment>
<dbReference type="GO" id="GO:0016301">
    <property type="term" value="F:kinase activity"/>
    <property type="evidence" value="ECO:0007669"/>
    <property type="project" value="UniProtKB-KW"/>
</dbReference>
<feature type="domain" description="YjeF C-terminal" evidence="7">
    <location>
        <begin position="8"/>
        <end position="278"/>
    </location>
</feature>
<feature type="binding site" evidence="6">
    <location>
        <position position="43"/>
    </location>
    <ligand>
        <name>(6S)-NADPHX</name>
        <dbReference type="ChEBI" id="CHEBI:64076"/>
    </ligand>
</feature>
<name>A0A0R2CQ55_9LACO</name>
<keyword evidence="2 6" id="KW-0067">ATP-binding</keyword>
<evidence type="ECO:0000256" key="2">
    <source>
        <dbReference type="ARBA" id="ARBA00022840"/>
    </source>
</evidence>
<comment type="catalytic activity">
    <reaction evidence="6">
        <text>(6S)-NADPHX + ADP = AMP + phosphate + NADPH + H(+)</text>
        <dbReference type="Rhea" id="RHEA:32235"/>
        <dbReference type="ChEBI" id="CHEBI:15378"/>
        <dbReference type="ChEBI" id="CHEBI:43474"/>
        <dbReference type="ChEBI" id="CHEBI:57783"/>
        <dbReference type="ChEBI" id="CHEBI:64076"/>
        <dbReference type="ChEBI" id="CHEBI:456215"/>
        <dbReference type="ChEBI" id="CHEBI:456216"/>
        <dbReference type="EC" id="4.2.1.136"/>
    </reaction>
</comment>
<feature type="binding site" evidence="6">
    <location>
        <position position="104"/>
    </location>
    <ligand>
        <name>(6S)-NADPHX</name>
        <dbReference type="ChEBI" id="CHEBI:64076"/>
    </ligand>
</feature>
<dbReference type="InterPro" id="IPR000631">
    <property type="entry name" value="CARKD"/>
</dbReference>
<feature type="binding site" evidence="6">
    <location>
        <begin position="189"/>
        <end position="193"/>
    </location>
    <ligand>
        <name>AMP</name>
        <dbReference type="ChEBI" id="CHEBI:456215"/>
    </ligand>
</feature>
<evidence type="ECO:0000256" key="6">
    <source>
        <dbReference type="HAMAP-Rule" id="MF_01965"/>
    </source>
</evidence>
<dbReference type="PANTHER" id="PTHR12592">
    <property type="entry name" value="ATP-DEPENDENT (S)-NAD(P)H-HYDRATE DEHYDRATASE FAMILY MEMBER"/>
    <property type="match status" value="1"/>
</dbReference>
<dbReference type="GO" id="GO:0110051">
    <property type="term" value="P:metabolite repair"/>
    <property type="evidence" value="ECO:0007669"/>
    <property type="project" value="TreeGrafter"/>
</dbReference>
<feature type="binding site" evidence="6">
    <location>
        <position position="219"/>
    </location>
    <ligand>
        <name>AMP</name>
        <dbReference type="ChEBI" id="CHEBI:456215"/>
    </ligand>
</feature>
<keyword evidence="8" id="KW-0808">Transferase</keyword>
<dbReference type="SUPFAM" id="SSF53613">
    <property type="entry name" value="Ribokinase-like"/>
    <property type="match status" value="1"/>
</dbReference>
<dbReference type="Gene3D" id="3.40.1190.20">
    <property type="match status" value="1"/>
</dbReference>
<keyword evidence="1 6" id="KW-0547">Nucleotide-binding</keyword>
<comment type="cofactor">
    <cofactor evidence="6">
        <name>Mg(2+)</name>
        <dbReference type="ChEBI" id="CHEBI:18420"/>
    </cofactor>
</comment>
<keyword evidence="8" id="KW-0418">Kinase</keyword>
<feature type="binding site" evidence="6">
    <location>
        <position position="155"/>
    </location>
    <ligand>
        <name>(6S)-NADPHX</name>
        <dbReference type="ChEBI" id="CHEBI:64076"/>
    </ligand>
</feature>